<reference evidence="4" key="1">
    <citation type="submission" date="2023-07" db="EMBL/GenBank/DDBJ databases">
        <authorList>
            <person name="Colorado M.A."/>
            <person name="Villamil L.M."/>
            <person name="Melo J.F."/>
            <person name="Rodriguez J.A."/>
            <person name="Ruiz R.Y."/>
        </authorList>
    </citation>
    <scope>NUCLEOTIDE SEQUENCE [LARGE SCALE GENOMIC DNA]</scope>
    <source>
        <strain evidence="4">C33</strain>
    </source>
</reference>
<name>A0ABU4WBS7_9FUSO</name>
<dbReference type="Proteomes" id="UP001279681">
    <property type="component" value="Unassembled WGS sequence"/>
</dbReference>
<keyword evidence="1" id="KW-1133">Transmembrane helix</keyword>
<dbReference type="SUPFAM" id="SSF111369">
    <property type="entry name" value="HlyD-like secretion proteins"/>
    <property type="match status" value="2"/>
</dbReference>
<keyword evidence="4" id="KW-1185">Reference proteome</keyword>
<gene>
    <name evidence="3" type="ORF">RFV38_08860</name>
</gene>
<dbReference type="PANTHER" id="PTHR30469:SF15">
    <property type="entry name" value="HLYD FAMILY OF SECRETION PROTEINS"/>
    <property type="match status" value="1"/>
</dbReference>
<dbReference type="RefSeq" id="WP_320313990.1">
    <property type="nucleotide sequence ID" value="NZ_JAVIKH010000011.1"/>
</dbReference>
<comment type="caution">
    <text evidence="3">The sequence shown here is derived from an EMBL/GenBank/DDBJ whole genome shotgun (WGS) entry which is preliminary data.</text>
</comment>
<evidence type="ECO:0000259" key="2">
    <source>
        <dbReference type="Pfam" id="PF25973"/>
    </source>
</evidence>
<feature type="transmembrane region" description="Helical" evidence="1">
    <location>
        <begin position="5"/>
        <end position="24"/>
    </location>
</feature>
<evidence type="ECO:0000256" key="1">
    <source>
        <dbReference type="SAM" id="Phobius"/>
    </source>
</evidence>
<dbReference type="InterPro" id="IPR058647">
    <property type="entry name" value="BSH_CzcB-like"/>
</dbReference>
<accession>A0ABU4WBS7</accession>
<evidence type="ECO:0000313" key="4">
    <source>
        <dbReference type="Proteomes" id="UP001279681"/>
    </source>
</evidence>
<evidence type="ECO:0000313" key="3">
    <source>
        <dbReference type="EMBL" id="MDX8336605.1"/>
    </source>
</evidence>
<dbReference type="Gene3D" id="1.10.287.470">
    <property type="entry name" value="Helix hairpin bin"/>
    <property type="match status" value="1"/>
</dbReference>
<keyword evidence="1" id="KW-0472">Membrane</keyword>
<proteinExistence type="predicted"/>
<keyword evidence="1" id="KW-0812">Transmembrane</keyword>
<dbReference type="PANTHER" id="PTHR30469">
    <property type="entry name" value="MULTIDRUG RESISTANCE PROTEIN MDTA"/>
    <property type="match status" value="1"/>
</dbReference>
<dbReference type="Gene3D" id="2.40.30.170">
    <property type="match status" value="1"/>
</dbReference>
<feature type="domain" description="CzcB-like barrel-sandwich hybrid" evidence="2">
    <location>
        <begin position="59"/>
        <end position="240"/>
    </location>
</feature>
<sequence>MKKNWILFSVIGFIFISSFIYFHLKSVNVNAIKIKKDDYTEKILVTGTIQAKNFSILTSGINGVIENIYIREGEPINKGDIIAKLDTQEIEADISKAKANYEKAKYDFEVINTVNLENAKSELKTAFVNYDIAQNEYLKFENLFQKKYISKLDYDAKKQAFTNAQNALKSAQLNLKTFDKEGASNKSALENVNATEYALLSLQKNLLKYYVYAPYDGFVTVRNVEVGQTVSPYTEMFEVSANNEKIVTINLDEKYTNRVSLNSPIKIYPYADTTKFSSGKLYYIGINIDNIAGTLEIRGKIDSVLPEFLFNSTVNAIIEGKNFKNAILLENIYTTQKKNKIFVYILKSNKSKMIEIEGVPVIDGFIVTKGLEDGDIVLSPKNLTEDIRVNPKFETN</sequence>
<dbReference type="Pfam" id="PF25973">
    <property type="entry name" value="BSH_CzcB"/>
    <property type="match status" value="1"/>
</dbReference>
<protein>
    <submittedName>
        <fullName evidence="3">Efflux RND transporter periplasmic adaptor subunit</fullName>
    </submittedName>
</protein>
<dbReference type="Gene3D" id="2.40.50.100">
    <property type="match status" value="1"/>
</dbReference>
<dbReference type="EMBL" id="JAVIKH010000011">
    <property type="protein sequence ID" value="MDX8336605.1"/>
    <property type="molecule type" value="Genomic_DNA"/>
</dbReference>
<organism evidence="3 4">
    <name type="scientific">Candidatus Cetobacterium colombiensis</name>
    <dbReference type="NCBI Taxonomy" id="3073100"/>
    <lineage>
        <taxon>Bacteria</taxon>
        <taxon>Fusobacteriati</taxon>
        <taxon>Fusobacteriota</taxon>
        <taxon>Fusobacteriia</taxon>
        <taxon>Fusobacteriales</taxon>
        <taxon>Fusobacteriaceae</taxon>
        <taxon>Cetobacterium</taxon>
    </lineage>
</organism>